<feature type="domain" description="Cation/H+ exchanger transmembrane" evidence="6">
    <location>
        <begin position="30"/>
        <end position="405"/>
    </location>
</feature>
<organism evidence="7 8">
    <name type="scientific">Anaerococcus vaginalis ATCC 51170</name>
    <dbReference type="NCBI Taxonomy" id="655811"/>
    <lineage>
        <taxon>Bacteria</taxon>
        <taxon>Bacillati</taxon>
        <taxon>Bacillota</taxon>
        <taxon>Tissierellia</taxon>
        <taxon>Tissierellales</taxon>
        <taxon>Peptoniphilaceae</taxon>
        <taxon>Anaerococcus</taxon>
    </lineage>
</organism>
<reference evidence="7 8" key="1">
    <citation type="submission" date="2009-08" db="EMBL/GenBank/DDBJ databases">
        <authorList>
            <person name="Muzny D."/>
            <person name="Qin X."/>
            <person name="Deng J."/>
            <person name="Jiang H."/>
            <person name="Liu Y."/>
            <person name="Qu J."/>
            <person name="Song X.-Z."/>
            <person name="Zhang L."/>
            <person name="Thornton R."/>
            <person name="Coyle M."/>
            <person name="Francisco L."/>
            <person name="Jackson L."/>
            <person name="Javaid M."/>
            <person name="Korchina V."/>
            <person name="Kovar C."/>
            <person name="Mata R."/>
            <person name="Mathew T."/>
            <person name="Ngo R."/>
            <person name="Nguyen L."/>
            <person name="Nguyen N."/>
            <person name="Okwuonu G."/>
            <person name="Ongeri F."/>
            <person name="Pham C."/>
            <person name="Simmons D."/>
            <person name="Wilczek-Boney K."/>
            <person name="Hale W."/>
            <person name="Jakkamsetti A."/>
            <person name="Pham P."/>
            <person name="Ruth R."/>
            <person name="San Lucas F."/>
            <person name="Warren J."/>
            <person name="Zhang J."/>
            <person name="Zhao Z."/>
            <person name="Zhou C."/>
            <person name="Zhu D."/>
            <person name="Lee S."/>
            <person name="Bess C."/>
            <person name="Blankenburg K."/>
            <person name="Forbes L."/>
            <person name="Fu Q."/>
            <person name="Gubbala S."/>
            <person name="Hirani K."/>
            <person name="Jayaseelan J.C."/>
            <person name="Lara F."/>
            <person name="Munidasa M."/>
            <person name="Palculict T."/>
            <person name="Patil S."/>
            <person name="Pu L.-L."/>
            <person name="Saada N."/>
            <person name="Tang L."/>
            <person name="Weissenberger G."/>
            <person name="Zhu Y."/>
            <person name="Hemphill L."/>
            <person name="Shang Y."/>
            <person name="Youmans B."/>
            <person name="Ayvaz T."/>
            <person name="Ross M."/>
            <person name="Santibanez J."/>
            <person name="Aqrawi P."/>
            <person name="Gross S."/>
            <person name="Joshi V."/>
            <person name="Fowler G."/>
            <person name="Nazareth L."/>
            <person name="Reid J."/>
            <person name="Worley K."/>
            <person name="Petrosino J."/>
            <person name="Highlander S."/>
            <person name="Gibbs R."/>
            <person name="Gibbs R."/>
        </authorList>
    </citation>
    <scope>NUCLEOTIDE SEQUENCE [LARGE SCALE GENOMIC DNA]</scope>
    <source>
        <strain evidence="7 8">ATCC 51170</strain>
    </source>
</reference>
<dbReference type="PANTHER" id="PTHR31102:SF1">
    <property type="entry name" value="CATION_H+ EXCHANGER DOMAIN-CONTAINING PROTEIN"/>
    <property type="match status" value="1"/>
</dbReference>
<dbReference type="HOGENOM" id="CLU_018415_1_0_9"/>
<evidence type="ECO:0000256" key="3">
    <source>
        <dbReference type="ARBA" id="ARBA00022989"/>
    </source>
</evidence>
<evidence type="ECO:0000259" key="6">
    <source>
        <dbReference type="Pfam" id="PF00999"/>
    </source>
</evidence>
<feature type="transmembrane region" description="Helical" evidence="5">
    <location>
        <begin position="172"/>
        <end position="191"/>
    </location>
</feature>
<dbReference type="Proteomes" id="UP000003821">
    <property type="component" value="Unassembled WGS sequence"/>
</dbReference>
<feature type="transmembrane region" description="Helical" evidence="5">
    <location>
        <begin position="388"/>
        <end position="408"/>
    </location>
</feature>
<comment type="subcellular location">
    <subcellularLocation>
        <location evidence="1">Membrane</location>
        <topology evidence="1">Multi-pass membrane protein</topology>
    </subcellularLocation>
</comment>
<feature type="transmembrane region" description="Helical" evidence="5">
    <location>
        <begin position="245"/>
        <end position="262"/>
    </location>
</feature>
<protein>
    <submittedName>
        <fullName evidence="7">Transporter, CPA2 family</fullName>
    </submittedName>
</protein>
<evidence type="ECO:0000256" key="4">
    <source>
        <dbReference type="ARBA" id="ARBA00023136"/>
    </source>
</evidence>
<dbReference type="InterPro" id="IPR051843">
    <property type="entry name" value="CPA1_transporter"/>
</dbReference>
<comment type="caution">
    <text evidence="7">The sequence shown here is derived from an EMBL/GenBank/DDBJ whole genome shotgun (WGS) entry which is preliminary data.</text>
</comment>
<evidence type="ECO:0000313" key="7">
    <source>
        <dbReference type="EMBL" id="EEU12611.1"/>
    </source>
</evidence>
<accession>C7HUI7</accession>
<proteinExistence type="predicted"/>
<evidence type="ECO:0000256" key="5">
    <source>
        <dbReference type="SAM" id="Phobius"/>
    </source>
</evidence>
<dbReference type="GO" id="GO:0015297">
    <property type="term" value="F:antiporter activity"/>
    <property type="evidence" value="ECO:0007669"/>
    <property type="project" value="InterPro"/>
</dbReference>
<gene>
    <name evidence="7" type="ORF">HMPREF0078_0938</name>
</gene>
<feature type="transmembrane region" description="Helical" evidence="5">
    <location>
        <begin position="133"/>
        <end position="151"/>
    </location>
</feature>
<dbReference type="InterPro" id="IPR038770">
    <property type="entry name" value="Na+/solute_symporter_sf"/>
</dbReference>
<feature type="transmembrane region" description="Helical" evidence="5">
    <location>
        <begin position="47"/>
        <end position="65"/>
    </location>
</feature>
<keyword evidence="4 5" id="KW-0472">Membrane</keyword>
<evidence type="ECO:0000256" key="2">
    <source>
        <dbReference type="ARBA" id="ARBA00022692"/>
    </source>
</evidence>
<feature type="transmembrane region" description="Helical" evidence="5">
    <location>
        <begin position="105"/>
        <end position="127"/>
    </location>
</feature>
<keyword evidence="8" id="KW-1185">Reference proteome</keyword>
<dbReference type="eggNOG" id="COG0025">
    <property type="taxonomic scope" value="Bacteria"/>
</dbReference>
<dbReference type="GO" id="GO:0016020">
    <property type="term" value="C:membrane"/>
    <property type="evidence" value="ECO:0007669"/>
    <property type="project" value="UniProtKB-SubCell"/>
</dbReference>
<feature type="transmembrane region" description="Helical" evidence="5">
    <location>
        <begin position="211"/>
        <end position="233"/>
    </location>
</feature>
<feature type="transmembrane region" description="Helical" evidence="5">
    <location>
        <begin position="268"/>
        <end position="285"/>
    </location>
</feature>
<dbReference type="EMBL" id="ACXU01000013">
    <property type="protein sequence ID" value="EEU12611.1"/>
    <property type="molecule type" value="Genomic_DNA"/>
</dbReference>
<evidence type="ECO:0000313" key="8">
    <source>
        <dbReference type="Proteomes" id="UP000003821"/>
    </source>
</evidence>
<keyword evidence="3 5" id="KW-1133">Transmembrane helix</keyword>
<dbReference type="InterPro" id="IPR006153">
    <property type="entry name" value="Cation/H_exchanger_TM"/>
</dbReference>
<dbReference type="GO" id="GO:1902600">
    <property type="term" value="P:proton transmembrane transport"/>
    <property type="evidence" value="ECO:0007669"/>
    <property type="project" value="InterPro"/>
</dbReference>
<feature type="transmembrane region" description="Helical" evidence="5">
    <location>
        <begin position="320"/>
        <end position="338"/>
    </location>
</feature>
<dbReference type="PANTHER" id="PTHR31102">
    <property type="match status" value="1"/>
</dbReference>
<dbReference type="Pfam" id="PF00999">
    <property type="entry name" value="Na_H_Exchanger"/>
    <property type="match status" value="1"/>
</dbReference>
<name>C7HUI7_9FIRM</name>
<sequence length="422" mass="46011">MTSVTIRGQISSVFLSQKGGFMLVSFGLIIIFGLIFGFFCKKLKIPALIGMLFTGIILGPNVLNLIDSKTLNISSELRQIALIVILIKAGLSLDISDLKRIGKSAILLSFLPASFEILAYFIFARIFFKIRSVDALLMGSVLAAVSPAVVVPRMVKLIEEKRGVEKSIPQMILAGASCDDIFVLVLFSSFLSMAKGEDVSLVSLVNVPISIILGIIVGAIIGYILYIVFEFFYKKGDMIRNSTKLIIILAISFLLVAMENLLKDKIAFSSLLAVIAMSCIFKIKANYEVSSRLSEKFGKLWIFAEVLLFVLVGAEVNIFYITKLGFISIVMIFLALIIRSLGTMISISGSNLNKKEKLFTVFSYMPKATVQAAIGAVPLANGLSSGEIILSMAVLGIIITAPIGAIFIDNFNQKLLDSKTYF</sequence>
<dbReference type="Gene3D" id="1.20.1530.20">
    <property type="match status" value="1"/>
</dbReference>
<feature type="transmembrane region" description="Helical" evidence="5">
    <location>
        <begin position="20"/>
        <end position="40"/>
    </location>
</feature>
<dbReference type="AlphaFoldDB" id="C7HUI7"/>
<evidence type="ECO:0000256" key="1">
    <source>
        <dbReference type="ARBA" id="ARBA00004141"/>
    </source>
</evidence>
<feature type="transmembrane region" description="Helical" evidence="5">
    <location>
        <begin position="297"/>
        <end position="314"/>
    </location>
</feature>
<keyword evidence="2 5" id="KW-0812">Transmembrane</keyword>